<accession>A0A6A6U443</accession>
<dbReference type="Pfam" id="PF00753">
    <property type="entry name" value="Lactamase_B"/>
    <property type="match status" value="1"/>
</dbReference>
<dbReference type="PANTHER" id="PTHR42978:SF5">
    <property type="entry name" value="METALLO-BETA-LACTAMASE DOMAIN-CONTAINING PROTEIN"/>
    <property type="match status" value="1"/>
</dbReference>
<keyword evidence="2" id="KW-0479">Metal-binding</keyword>
<dbReference type="GO" id="GO:0016787">
    <property type="term" value="F:hydrolase activity"/>
    <property type="evidence" value="ECO:0007669"/>
    <property type="project" value="UniProtKB-KW"/>
</dbReference>
<dbReference type="CDD" id="cd07730">
    <property type="entry name" value="metallo-hydrolase-like_MBL-fold"/>
    <property type="match status" value="1"/>
</dbReference>
<name>A0A6A6U443_9PEZI</name>
<dbReference type="Gene3D" id="3.60.15.10">
    <property type="entry name" value="Ribonuclease Z/Hydroxyacylglutathione hydrolase-like"/>
    <property type="match status" value="1"/>
</dbReference>
<keyword evidence="4" id="KW-0862">Zinc</keyword>
<sequence>MFDLGIRKDIEKLDPHTLGSIKIVGWDITRAGGGELLDIKDVLDQGGKGDIDAVIWSHWHFDHTGDMTRFPKNVDLVVGPGFKENKIPGYPTNPAAGISEDAWEGRTLRELDFAAAGLKIGGYEAVDYFGDGSFYLLSTPGHAIGHMSALARTTASPEESFVFLGGDIVHFNGGFRPTQQVPLPCSELDDDPRTTPFFKIADGPDGQRVAHNHANTQQSVDHMEIFDADDRILIIIAHDASLLDVIDEMFPKTLNGWKVKGWKQRGRWAFLPQMENKAGKLNIEVPKV</sequence>
<gene>
    <name evidence="6" type="ORF">BT63DRAFT_463490</name>
</gene>
<feature type="domain" description="Metallo-beta-lactamase" evidence="5">
    <location>
        <begin position="22"/>
        <end position="213"/>
    </location>
</feature>
<protein>
    <recommendedName>
        <fullName evidence="5">Metallo-beta-lactamase domain-containing protein</fullName>
    </recommendedName>
</protein>
<organism evidence="6 7">
    <name type="scientific">Microthyrium microscopicum</name>
    <dbReference type="NCBI Taxonomy" id="703497"/>
    <lineage>
        <taxon>Eukaryota</taxon>
        <taxon>Fungi</taxon>
        <taxon>Dikarya</taxon>
        <taxon>Ascomycota</taxon>
        <taxon>Pezizomycotina</taxon>
        <taxon>Dothideomycetes</taxon>
        <taxon>Dothideomycetes incertae sedis</taxon>
        <taxon>Microthyriales</taxon>
        <taxon>Microthyriaceae</taxon>
        <taxon>Microthyrium</taxon>
    </lineage>
</organism>
<evidence type="ECO:0000259" key="5">
    <source>
        <dbReference type="SMART" id="SM00849"/>
    </source>
</evidence>
<evidence type="ECO:0000313" key="6">
    <source>
        <dbReference type="EMBL" id="KAF2666416.1"/>
    </source>
</evidence>
<dbReference type="EMBL" id="MU004239">
    <property type="protein sequence ID" value="KAF2666416.1"/>
    <property type="molecule type" value="Genomic_DNA"/>
</dbReference>
<proteinExistence type="inferred from homology"/>
<dbReference type="SMART" id="SM00849">
    <property type="entry name" value="Lactamase_B"/>
    <property type="match status" value="1"/>
</dbReference>
<evidence type="ECO:0000256" key="1">
    <source>
        <dbReference type="ARBA" id="ARBA00007749"/>
    </source>
</evidence>
<dbReference type="AlphaFoldDB" id="A0A6A6U443"/>
<reference evidence="6" key="1">
    <citation type="journal article" date="2020" name="Stud. Mycol.">
        <title>101 Dothideomycetes genomes: a test case for predicting lifestyles and emergence of pathogens.</title>
        <authorList>
            <person name="Haridas S."/>
            <person name="Albert R."/>
            <person name="Binder M."/>
            <person name="Bloem J."/>
            <person name="Labutti K."/>
            <person name="Salamov A."/>
            <person name="Andreopoulos B."/>
            <person name="Baker S."/>
            <person name="Barry K."/>
            <person name="Bills G."/>
            <person name="Bluhm B."/>
            <person name="Cannon C."/>
            <person name="Castanera R."/>
            <person name="Culley D."/>
            <person name="Daum C."/>
            <person name="Ezra D."/>
            <person name="Gonzalez J."/>
            <person name="Henrissat B."/>
            <person name="Kuo A."/>
            <person name="Liang C."/>
            <person name="Lipzen A."/>
            <person name="Lutzoni F."/>
            <person name="Magnuson J."/>
            <person name="Mondo S."/>
            <person name="Nolan M."/>
            <person name="Ohm R."/>
            <person name="Pangilinan J."/>
            <person name="Park H.-J."/>
            <person name="Ramirez L."/>
            <person name="Alfaro M."/>
            <person name="Sun H."/>
            <person name="Tritt A."/>
            <person name="Yoshinaga Y."/>
            <person name="Zwiers L.-H."/>
            <person name="Turgeon B."/>
            <person name="Goodwin S."/>
            <person name="Spatafora J."/>
            <person name="Crous P."/>
            <person name="Grigoriev I."/>
        </authorList>
    </citation>
    <scope>NUCLEOTIDE SEQUENCE</scope>
    <source>
        <strain evidence="6">CBS 115976</strain>
    </source>
</reference>
<evidence type="ECO:0000256" key="2">
    <source>
        <dbReference type="ARBA" id="ARBA00022723"/>
    </source>
</evidence>
<evidence type="ECO:0000256" key="4">
    <source>
        <dbReference type="ARBA" id="ARBA00022833"/>
    </source>
</evidence>
<dbReference type="OrthoDB" id="10250730at2759"/>
<dbReference type="Proteomes" id="UP000799302">
    <property type="component" value="Unassembled WGS sequence"/>
</dbReference>
<evidence type="ECO:0000256" key="3">
    <source>
        <dbReference type="ARBA" id="ARBA00022801"/>
    </source>
</evidence>
<keyword evidence="7" id="KW-1185">Reference proteome</keyword>
<dbReference type="InterPro" id="IPR036866">
    <property type="entry name" value="RibonucZ/Hydroxyglut_hydro"/>
</dbReference>
<dbReference type="PANTHER" id="PTHR42978">
    <property type="entry name" value="QUORUM-QUENCHING LACTONASE YTNP-RELATED-RELATED"/>
    <property type="match status" value="1"/>
</dbReference>
<keyword evidence="3" id="KW-0378">Hydrolase</keyword>
<dbReference type="GO" id="GO:0046872">
    <property type="term" value="F:metal ion binding"/>
    <property type="evidence" value="ECO:0007669"/>
    <property type="project" value="UniProtKB-KW"/>
</dbReference>
<evidence type="ECO:0000313" key="7">
    <source>
        <dbReference type="Proteomes" id="UP000799302"/>
    </source>
</evidence>
<comment type="similarity">
    <text evidence="1">Belongs to the metallo-beta-lactamase superfamily.</text>
</comment>
<dbReference type="InterPro" id="IPR001279">
    <property type="entry name" value="Metallo-B-lactamas"/>
</dbReference>
<dbReference type="SUPFAM" id="SSF56281">
    <property type="entry name" value="Metallo-hydrolase/oxidoreductase"/>
    <property type="match status" value="1"/>
</dbReference>
<dbReference type="InterPro" id="IPR051013">
    <property type="entry name" value="MBL_superfamily_lactonases"/>
</dbReference>